<dbReference type="AlphaFoldDB" id="A0A5C6BT41"/>
<reference evidence="9 10" key="1">
    <citation type="journal article" date="2020" name="Antonie Van Leeuwenhoek">
        <title>Rhodopirellula heiligendammensis sp. nov., Rhodopirellula pilleata sp. nov., and Rhodopirellula solitaria sp. nov. isolated from natural or artificial marine surfaces in Northern Germany and California, USA, and emended description of the genus Rhodopirellula.</title>
        <authorList>
            <person name="Kallscheuer N."/>
            <person name="Wiegand S."/>
            <person name="Jogler M."/>
            <person name="Boedeker C."/>
            <person name="Peeters S.H."/>
            <person name="Rast P."/>
            <person name="Heuer A."/>
            <person name="Jetten M.S.M."/>
            <person name="Rohde M."/>
            <person name="Jogler C."/>
        </authorList>
    </citation>
    <scope>NUCLEOTIDE SEQUENCE [LARGE SCALE GENOMIC DNA]</scope>
    <source>
        <strain evidence="9 10">Poly21</strain>
    </source>
</reference>
<evidence type="ECO:0000256" key="3">
    <source>
        <dbReference type="ARBA" id="ARBA00023082"/>
    </source>
</evidence>
<name>A0A5C6BT41_9BACT</name>
<dbReference type="PANTHER" id="PTHR43133">
    <property type="entry name" value="RNA POLYMERASE ECF-TYPE SIGMA FACTO"/>
    <property type="match status" value="1"/>
</dbReference>
<dbReference type="InterPro" id="IPR013325">
    <property type="entry name" value="RNA_pol_sigma_r2"/>
</dbReference>
<dbReference type="Proteomes" id="UP000319908">
    <property type="component" value="Unassembled WGS sequence"/>
</dbReference>
<feature type="region of interest" description="Disordered" evidence="6">
    <location>
        <begin position="1"/>
        <end position="24"/>
    </location>
</feature>
<feature type="domain" description="RNA polymerase sigma-70 region 2" evidence="7">
    <location>
        <begin position="48"/>
        <end position="115"/>
    </location>
</feature>
<dbReference type="GO" id="GO:0006352">
    <property type="term" value="P:DNA-templated transcription initiation"/>
    <property type="evidence" value="ECO:0007669"/>
    <property type="project" value="InterPro"/>
</dbReference>
<dbReference type="CDD" id="cd06171">
    <property type="entry name" value="Sigma70_r4"/>
    <property type="match status" value="1"/>
</dbReference>
<evidence type="ECO:0000313" key="10">
    <source>
        <dbReference type="Proteomes" id="UP000319908"/>
    </source>
</evidence>
<dbReference type="InterPro" id="IPR013324">
    <property type="entry name" value="RNA_pol_sigma_r3/r4-like"/>
</dbReference>
<comment type="caution">
    <text evidence="9">The sequence shown here is derived from an EMBL/GenBank/DDBJ whole genome shotgun (WGS) entry which is preliminary data.</text>
</comment>
<gene>
    <name evidence="9" type="primary">rpoE_5</name>
    <name evidence="9" type="ORF">Poly21_23370</name>
</gene>
<feature type="domain" description="RNA polymerase sigma factor 70 region 4 type 2" evidence="8">
    <location>
        <begin position="140"/>
        <end position="191"/>
    </location>
</feature>
<proteinExistence type="inferred from homology"/>
<organism evidence="9 10">
    <name type="scientific">Allorhodopirellula heiligendammensis</name>
    <dbReference type="NCBI Taxonomy" id="2714739"/>
    <lineage>
        <taxon>Bacteria</taxon>
        <taxon>Pseudomonadati</taxon>
        <taxon>Planctomycetota</taxon>
        <taxon>Planctomycetia</taxon>
        <taxon>Pirellulales</taxon>
        <taxon>Pirellulaceae</taxon>
        <taxon>Allorhodopirellula</taxon>
    </lineage>
</organism>
<comment type="similarity">
    <text evidence="1">Belongs to the sigma-70 factor family. ECF subfamily.</text>
</comment>
<sequence length="201" mass="22800">MSAQKCHLLSHPRESSDDELSGVSDDSVATDYMVRQCLAGDRNAMARLYDQCSGRVYALMVRMVGRQDADDALQLAFMQIFRKLDCFRGESSLDTWIYRVATNEALQLLRRRKRRDVDTLSVEPESKISDLGLRLEDAEILEAGLAKLEPELRVVLTLKEVQDLSYAEIAEVMNIPEGTVGSRLNRARRELKAHLERLGWG</sequence>
<dbReference type="Pfam" id="PF04542">
    <property type="entry name" value="Sigma70_r2"/>
    <property type="match status" value="1"/>
</dbReference>
<evidence type="ECO:0000259" key="7">
    <source>
        <dbReference type="Pfam" id="PF04542"/>
    </source>
</evidence>
<keyword evidence="2" id="KW-0805">Transcription regulation</keyword>
<evidence type="ECO:0000313" key="9">
    <source>
        <dbReference type="EMBL" id="TWU15145.1"/>
    </source>
</evidence>
<evidence type="ECO:0000259" key="8">
    <source>
        <dbReference type="Pfam" id="PF08281"/>
    </source>
</evidence>
<dbReference type="GO" id="GO:0016987">
    <property type="term" value="F:sigma factor activity"/>
    <property type="evidence" value="ECO:0007669"/>
    <property type="project" value="UniProtKB-KW"/>
</dbReference>
<evidence type="ECO:0000256" key="2">
    <source>
        <dbReference type="ARBA" id="ARBA00023015"/>
    </source>
</evidence>
<dbReference type="PANTHER" id="PTHR43133:SF8">
    <property type="entry name" value="RNA POLYMERASE SIGMA FACTOR HI_1459-RELATED"/>
    <property type="match status" value="1"/>
</dbReference>
<keyword evidence="10" id="KW-1185">Reference proteome</keyword>
<dbReference type="NCBIfam" id="TIGR02937">
    <property type="entry name" value="sigma70-ECF"/>
    <property type="match status" value="1"/>
</dbReference>
<protein>
    <submittedName>
        <fullName evidence="9">ECF RNA polymerase sigma-E factor</fullName>
    </submittedName>
</protein>
<evidence type="ECO:0000256" key="6">
    <source>
        <dbReference type="SAM" id="MobiDB-lite"/>
    </source>
</evidence>
<dbReference type="Gene3D" id="1.10.10.10">
    <property type="entry name" value="Winged helix-like DNA-binding domain superfamily/Winged helix DNA-binding domain"/>
    <property type="match status" value="1"/>
</dbReference>
<dbReference type="SUPFAM" id="SSF88946">
    <property type="entry name" value="Sigma2 domain of RNA polymerase sigma factors"/>
    <property type="match status" value="1"/>
</dbReference>
<dbReference type="InterPro" id="IPR036388">
    <property type="entry name" value="WH-like_DNA-bd_sf"/>
</dbReference>
<evidence type="ECO:0000256" key="4">
    <source>
        <dbReference type="ARBA" id="ARBA00023125"/>
    </source>
</evidence>
<keyword evidence="5" id="KW-0804">Transcription</keyword>
<keyword evidence="3" id="KW-0731">Sigma factor</keyword>
<dbReference type="InterPro" id="IPR013249">
    <property type="entry name" value="RNA_pol_sigma70_r4_t2"/>
</dbReference>
<dbReference type="GO" id="GO:0003677">
    <property type="term" value="F:DNA binding"/>
    <property type="evidence" value="ECO:0007669"/>
    <property type="project" value="UniProtKB-KW"/>
</dbReference>
<evidence type="ECO:0000256" key="5">
    <source>
        <dbReference type="ARBA" id="ARBA00023163"/>
    </source>
</evidence>
<dbReference type="Gene3D" id="1.10.1740.10">
    <property type="match status" value="1"/>
</dbReference>
<dbReference type="InterPro" id="IPR014284">
    <property type="entry name" value="RNA_pol_sigma-70_dom"/>
</dbReference>
<accession>A0A5C6BT41</accession>
<evidence type="ECO:0000256" key="1">
    <source>
        <dbReference type="ARBA" id="ARBA00010641"/>
    </source>
</evidence>
<dbReference type="EMBL" id="SJPU01000002">
    <property type="protein sequence ID" value="TWU15145.1"/>
    <property type="molecule type" value="Genomic_DNA"/>
</dbReference>
<dbReference type="InterPro" id="IPR039425">
    <property type="entry name" value="RNA_pol_sigma-70-like"/>
</dbReference>
<dbReference type="Pfam" id="PF08281">
    <property type="entry name" value="Sigma70_r4_2"/>
    <property type="match status" value="1"/>
</dbReference>
<dbReference type="InterPro" id="IPR007627">
    <property type="entry name" value="RNA_pol_sigma70_r2"/>
</dbReference>
<keyword evidence="4" id="KW-0238">DNA-binding</keyword>
<dbReference type="SUPFAM" id="SSF88659">
    <property type="entry name" value="Sigma3 and sigma4 domains of RNA polymerase sigma factors"/>
    <property type="match status" value="1"/>
</dbReference>